<evidence type="ECO:0000256" key="6">
    <source>
        <dbReference type="ARBA" id="ARBA00022723"/>
    </source>
</evidence>
<keyword evidence="5" id="KW-0349">Heme</keyword>
<keyword evidence="7 12" id="KW-0560">Oxidoreductase</keyword>
<feature type="domain" description="Nitrite/sulphite reductase 4Fe-4S" evidence="10">
    <location>
        <begin position="465"/>
        <end position="556"/>
    </location>
</feature>
<evidence type="ECO:0000256" key="8">
    <source>
        <dbReference type="ARBA" id="ARBA00023004"/>
    </source>
</evidence>
<dbReference type="AlphaFoldDB" id="A0A399E8X9"/>
<protein>
    <submittedName>
        <fullName evidence="12">Sulfite reductase [ferredoxin]</fullName>
        <ecNumber evidence="12">1.8.7.1</ecNumber>
    </submittedName>
</protein>
<evidence type="ECO:0000256" key="9">
    <source>
        <dbReference type="ARBA" id="ARBA00023014"/>
    </source>
</evidence>
<dbReference type="EC" id="1.8.7.1" evidence="12"/>
<dbReference type="Gene3D" id="3.90.480.10">
    <property type="entry name" value="Sulfite Reductase Hemoprotein,Domain 2"/>
    <property type="match status" value="1"/>
</dbReference>
<dbReference type="InterPro" id="IPR005117">
    <property type="entry name" value="NiRdtase/SiRdtase_haem-b_fer"/>
</dbReference>
<evidence type="ECO:0000313" key="12">
    <source>
        <dbReference type="EMBL" id="RIH79639.1"/>
    </source>
</evidence>
<comment type="caution">
    <text evidence="12">The sequence shown here is derived from an EMBL/GenBank/DDBJ whole genome shotgun (WGS) entry which is preliminary data.</text>
</comment>
<dbReference type="GO" id="GO:0016002">
    <property type="term" value="F:sulfite reductase activity"/>
    <property type="evidence" value="ECO:0007669"/>
    <property type="project" value="TreeGrafter"/>
</dbReference>
<dbReference type="OrthoDB" id="9803707at2"/>
<dbReference type="Proteomes" id="UP000266089">
    <property type="component" value="Unassembled WGS sequence"/>
</dbReference>
<feature type="domain" description="Nitrite/Sulfite reductase ferredoxin-like" evidence="11">
    <location>
        <begin position="341"/>
        <end position="405"/>
    </location>
</feature>
<evidence type="ECO:0000256" key="1">
    <source>
        <dbReference type="ARBA" id="ARBA00001929"/>
    </source>
</evidence>
<evidence type="ECO:0000313" key="13">
    <source>
        <dbReference type="Proteomes" id="UP000266089"/>
    </source>
</evidence>
<dbReference type="Gene3D" id="3.30.413.10">
    <property type="entry name" value="Sulfite Reductase Hemoprotein, domain 1"/>
    <property type="match status" value="2"/>
</dbReference>
<feature type="domain" description="Nitrite/sulphite reductase 4Fe-4S" evidence="10">
    <location>
        <begin position="167"/>
        <end position="320"/>
    </location>
</feature>
<dbReference type="InterPro" id="IPR036136">
    <property type="entry name" value="Nit/Sulf_reduc_fer-like_dom_sf"/>
</dbReference>
<gene>
    <name evidence="12" type="primary">sir</name>
    <name evidence="12" type="ORF">Mcate_00278</name>
</gene>
<dbReference type="Pfam" id="PF01077">
    <property type="entry name" value="NIR_SIR"/>
    <property type="match status" value="2"/>
</dbReference>
<evidence type="ECO:0000256" key="4">
    <source>
        <dbReference type="ARBA" id="ARBA00022485"/>
    </source>
</evidence>
<dbReference type="SUPFAM" id="SSF56014">
    <property type="entry name" value="Nitrite and sulphite reductase 4Fe-4S domain-like"/>
    <property type="match status" value="2"/>
</dbReference>
<keyword evidence="9" id="KW-0411">Iron-sulfur</keyword>
<evidence type="ECO:0000256" key="5">
    <source>
        <dbReference type="ARBA" id="ARBA00022617"/>
    </source>
</evidence>
<dbReference type="PROSITE" id="PS00365">
    <property type="entry name" value="NIR_SIR"/>
    <property type="match status" value="1"/>
</dbReference>
<evidence type="ECO:0000259" key="11">
    <source>
        <dbReference type="Pfam" id="PF03460"/>
    </source>
</evidence>
<dbReference type="GO" id="GO:0020037">
    <property type="term" value="F:heme binding"/>
    <property type="evidence" value="ECO:0007669"/>
    <property type="project" value="InterPro"/>
</dbReference>
<keyword evidence="6" id="KW-0479">Metal-binding</keyword>
<dbReference type="NCBIfam" id="NF010029">
    <property type="entry name" value="PRK13504.1"/>
    <property type="match status" value="1"/>
</dbReference>
<feature type="domain" description="Nitrite/Sulfite reductase ferredoxin-like" evidence="11">
    <location>
        <begin position="69"/>
        <end position="129"/>
    </location>
</feature>
<dbReference type="GO" id="GO:0000103">
    <property type="term" value="P:sulfate assimilation"/>
    <property type="evidence" value="ECO:0007669"/>
    <property type="project" value="TreeGrafter"/>
</dbReference>
<name>A0A399E8X9_9DEIN</name>
<proteinExistence type="inferred from homology"/>
<evidence type="ECO:0000256" key="3">
    <source>
        <dbReference type="ARBA" id="ARBA00010429"/>
    </source>
</evidence>
<organism evidence="12 13">
    <name type="scientific">Meiothermus taiwanensis</name>
    <dbReference type="NCBI Taxonomy" id="172827"/>
    <lineage>
        <taxon>Bacteria</taxon>
        <taxon>Thermotogati</taxon>
        <taxon>Deinococcota</taxon>
        <taxon>Deinococci</taxon>
        <taxon>Thermales</taxon>
        <taxon>Thermaceae</taxon>
        <taxon>Meiothermus</taxon>
    </lineage>
</organism>
<keyword evidence="8" id="KW-0408">Iron</keyword>
<dbReference type="SUPFAM" id="SSF55124">
    <property type="entry name" value="Nitrite/Sulfite reductase N-terminal domain-like"/>
    <property type="match status" value="2"/>
</dbReference>
<dbReference type="InterPro" id="IPR006066">
    <property type="entry name" value="NO2/SO3_Rdtase_FeS/sirohaem_BS"/>
</dbReference>
<keyword evidence="4" id="KW-0004">4Fe-4S</keyword>
<dbReference type="PANTHER" id="PTHR11493:SF47">
    <property type="entry name" value="SULFITE REDUCTASE [NADPH] SUBUNIT BETA"/>
    <property type="match status" value="1"/>
</dbReference>
<evidence type="ECO:0000256" key="7">
    <source>
        <dbReference type="ARBA" id="ARBA00023002"/>
    </source>
</evidence>
<comment type="cofactor">
    <cofactor evidence="2">
        <name>[4Fe-4S] cluster</name>
        <dbReference type="ChEBI" id="CHEBI:49883"/>
    </cofactor>
</comment>
<comment type="cofactor">
    <cofactor evidence="1">
        <name>siroheme</name>
        <dbReference type="ChEBI" id="CHEBI:60052"/>
    </cofactor>
</comment>
<evidence type="ECO:0000256" key="2">
    <source>
        <dbReference type="ARBA" id="ARBA00001966"/>
    </source>
</evidence>
<dbReference type="PRINTS" id="PR00397">
    <property type="entry name" value="SIROHAEM"/>
</dbReference>
<comment type="similarity">
    <text evidence="3">Belongs to the nitrite and sulfite reductase 4Fe-4S domain family.</text>
</comment>
<sequence>MSPQSKISKVESIKLASRNLRGPVDLELNSPSDHFSEEGYQILKFHGIYQQDDRDVRKARKAQGLGPDYSFMIRVAIPGGVLQPEQYLALDRLADQLGNATLRITTRQAIQFHGVRKGGLKPLIQVLNQHLLTSLSACGDVVRNVVACPAPFSDRQRAEISQYAKALSDRLKPRSRAYYEIWLDGEKAASLEEEVEPLYGQTYLPRKFKIAFAFPGDNCVDVYTQDIGIVPWLEKDVLKGFTLLVGGGLGQSHGAKDTHPVLAKPLTTIKPEQLFEVVEAIVRVQRDHGRRDERKLARMKYLVEAWGLERFKAEVERYVGYSLPEAQPLTWQCADDHLGWHEQGDGQLFFGLFVENGRVKDHLRVAIRDVVKRLNPEIRLTPQQNILFTNIRPSDQATLEAILREHGVELPGSIPLVVQQAMACPALPTCGLAITESERVMPQVIREIDALLSRLDLQTGPVPHVRMTGCPNGCARPYTAEIGLVGRSLNSYTIYLGGSPLGDRLGEVYLDNVKREDIAARLEPALMAYRQQRRENETFGEFCHRVGIEFIRRQIDPSDQPTPAG</sequence>
<dbReference type="InterPro" id="IPR045854">
    <property type="entry name" value="NO2/SO3_Rdtase_4Fe4S_sf"/>
</dbReference>
<dbReference type="RefSeq" id="WP_119361411.1">
    <property type="nucleotide sequence ID" value="NZ_JBHSXZ010000035.1"/>
</dbReference>
<dbReference type="GO" id="GO:0046872">
    <property type="term" value="F:metal ion binding"/>
    <property type="evidence" value="ECO:0007669"/>
    <property type="project" value="UniProtKB-KW"/>
</dbReference>
<dbReference type="PANTHER" id="PTHR11493">
    <property type="entry name" value="SULFITE REDUCTASE [NADPH] SUBUNIT BETA-RELATED"/>
    <property type="match status" value="1"/>
</dbReference>
<dbReference type="FunFam" id="3.30.413.10:FF:000014">
    <property type="entry name" value="Sulfite reductase [ferredoxin], chloroplastic"/>
    <property type="match status" value="1"/>
</dbReference>
<reference evidence="12 13" key="1">
    <citation type="submission" date="2018-08" db="EMBL/GenBank/DDBJ databases">
        <title>Meiothermus cateniformans JCM 15151 genome sequencing project.</title>
        <authorList>
            <person name="Da Costa M.S."/>
            <person name="Albuquerque L."/>
            <person name="Raposo P."/>
            <person name="Froufe H.J.C."/>
            <person name="Barroso C.S."/>
            <person name="Egas C."/>
        </authorList>
    </citation>
    <scope>NUCLEOTIDE SEQUENCE [LARGE SCALE GENOMIC DNA]</scope>
    <source>
        <strain evidence="12 13">JCM 15151</strain>
    </source>
</reference>
<dbReference type="Pfam" id="PF03460">
    <property type="entry name" value="NIR_SIR_ferr"/>
    <property type="match status" value="2"/>
</dbReference>
<dbReference type="GO" id="GO:0009337">
    <property type="term" value="C:sulfite reductase complex (NADPH)"/>
    <property type="evidence" value="ECO:0007669"/>
    <property type="project" value="TreeGrafter"/>
</dbReference>
<dbReference type="EMBL" id="QWKX01000004">
    <property type="protein sequence ID" value="RIH79639.1"/>
    <property type="molecule type" value="Genomic_DNA"/>
</dbReference>
<dbReference type="InterPro" id="IPR045169">
    <property type="entry name" value="NO2/SO3_Rdtase_4Fe4S_prot"/>
</dbReference>
<evidence type="ECO:0000259" key="10">
    <source>
        <dbReference type="Pfam" id="PF01077"/>
    </source>
</evidence>
<accession>A0A399E8X9</accession>
<dbReference type="GO" id="GO:0050311">
    <property type="term" value="F:sulfite reductase (ferredoxin) activity"/>
    <property type="evidence" value="ECO:0007669"/>
    <property type="project" value="UniProtKB-EC"/>
</dbReference>
<dbReference type="InterPro" id="IPR006067">
    <property type="entry name" value="NO2/SO3_Rdtase_4Fe4S_dom"/>
</dbReference>
<dbReference type="GO" id="GO:0051539">
    <property type="term" value="F:4 iron, 4 sulfur cluster binding"/>
    <property type="evidence" value="ECO:0007669"/>
    <property type="project" value="UniProtKB-KW"/>
</dbReference>